<reference evidence="1 2" key="1">
    <citation type="submission" date="2016-07" db="EMBL/GenBank/DDBJ databases">
        <title>Multiple horizontal gene transfer events from other fungi enriched the ability of initially mycotrophic Trichoderma (Ascomycota) to feed on dead plant biomass.</title>
        <authorList>
            <consortium name="DOE Joint Genome Institute"/>
            <person name="Aerts A."/>
            <person name="Atanasova L."/>
            <person name="Chenthamara K."/>
            <person name="Zhang J."/>
            <person name="Grujic M."/>
            <person name="Henrissat B."/>
            <person name="Kuo A."/>
            <person name="Salamov A."/>
            <person name="Lipzen A."/>
            <person name="Labutti K."/>
            <person name="Barry K."/>
            <person name="Miao Y."/>
            <person name="Rahimi M.J."/>
            <person name="Shen Q."/>
            <person name="Grigoriev I.V."/>
            <person name="Kubicek C.P."/>
            <person name="Druzhinina I.S."/>
        </authorList>
    </citation>
    <scope>NUCLEOTIDE SEQUENCE [LARGE SCALE GENOMIC DNA]</scope>
    <source>
        <strain evidence="1 2">CBS 433.97</strain>
    </source>
</reference>
<sequence>MPLAESPAKRGWCTAALSDRRAGTPSSVPEQGLAALPQTAAGRPSYSSASAWACLLLAACCAKEWSPRVAPQARRFGAVFAHHFTKSSSPQPEGGLSQPSSLGPGQWCADAAGISSPLLIGTGRCAAPGPNVLPLSSNPARPWPKQDALLQFYCSALDTTITTSRRSHKPISCCAVPSSRPFCNSCAPA</sequence>
<dbReference type="EMBL" id="KZ679258">
    <property type="protein sequence ID" value="PTB44431.1"/>
    <property type="molecule type" value="Genomic_DNA"/>
</dbReference>
<evidence type="ECO:0000313" key="1">
    <source>
        <dbReference type="EMBL" id="PTB44431.1"/>
    </source>
</evidence>
<dbReference type="Proteomes" id="UP000240493">
    <property type="component" value="Unassembled WGS sequence"/>
</dbReference>
<organism evidence="1 2">
    <name type="scientific">Trichoderma asperellum (strain ATCC 204424 / CBS 433.97 / NBRC 101777)</name>
    <dbReference type="NCBI Taxonomy" id="1042311"/>
    <lineage>
        <taxon>Eukaryota</taxon>
        <taxon>Fungi</taxon>
        <taxon>Dikarya</taxon>
        <taxon>Ascomycota</taxon>
        <taxon>Pezizomycotina</taxon>
        <taxon>Sordariomycetes</taxon>
        <taxon>Hypocreomycetidae</taxon>
        <taxon>Hypocreales</taxon>
        <taxon>Hypocreaceae</taxon>
        <taxon>Trichoderma</taxon>
    </lineage>
</organism>
<accession>A0A2T3ZI02</accession>
<dbReference type="AlphaFoldDB" id="A0A2T3ZI02"/>
<proteinExistence type="predicted"/>
<gene>
    <name evidence="1" type="ORF">M441DRAFT_44491</name>
</gene>
<protein>
    <submittedName>
        <fullName evidence="1">Uncharacterized protein</fullName>
    </submittedName>
</protein>
<name>A0A2T3ZI02_TRIA4</name>
<keyword evidence="2" id="KW-1185">Reference proteome</keyword>
<evidence type="ECO:0000313" key="2">
    <source>
        <dbReference type="Proteomes" id="UP000240493"/>
    </source>
</evidence>